<feature type="binding site" evidence="3">
    <location>
        <position position="66"/>
    </location>
    <ligand>
        <name>Mg(2+)</name>
        <dbReference type="ChEBI" id="CHEBI:18420"/>
        <label>1</label>
        <note>catalytic</note>
    </ligand>
</feature>
<comment type="caution">
    <text evidence="5">The sequence shown here is derived from an EMBL/GenBank/DDBJ whole genome shotgun (WGS) entry which is preliminary data.</text>
</comment>
<dbReference type="Proteomes" id="UP000569914">
    <property type="component" value="Unassembled WGS sequence"/>
</dbReference>
<proteinExistence type="inferred from homology"/>
<dbReference type="EMBL" id="JACCBU010000001">
    <property type="protein sequence ID" value="NYE71521.1"/>
    <property type="molecule type" value="Genomic_DNA"/>
</dbReference>
<comment type="cofactor">
    <cofactor evidence="2 3 4">
        <name>Mg(2+)</name>
        <dbReference type="ChEBI" id="CHEBI:18420"/>
    </cofactor>
</comment>
<evidence type="ECO:0000256" key="4">
    <source>
        <dbReference type="RuleBase" id="RU364068"/>
    </source>
</evidence>
<reference evidence="5 6" key="1">
    <citation type="submission" date="2020-07" db="EMBL/GenBank/DDBJ databases">
        <title>Sequencing the genomes of 1000 actinobacteria strains.</title>
        <authorList>
            <person name="Klenk H.-P."/>
        </authorList>
    </citation>
    <scope>NUCLEOTIDE SEQUENCE [LARGE SCALE GENOMIC DNA]</scope>
    <source>
        <strain evidence="5 6">DSM 22083</strain>
    </source>
</reference>
<dbReference type="GO" id="GO:0006020">
    <property type="term" value="P:inositol metabolic process"/>
    <property type="evidence" value="ECO:0007669"/>
    <property type="project" value="TreeGrafter"/>
</dbReference>
<protein>
    <recommendedName>
        <fullName evidence="4">Inositol-1-monophosphatase</fullName>
        <ecNumber evidence="4">3.1.3.25</ecNumber>
    </recommendedName>
</protein>
<comment type="catalytic activity">
    <reaction evidence="1 4">
        <text>a myo-inositol phosphate + H2O = myo-inositol + phosphate</text>
        <dbReference type="Rhea" id="RHEA:24056"/>
        <dbReference type="ChEBI" id="CHEBI:15377"/>
        <dbReference type="ChEBI" id="CHEBI:17268"/>
        <dbReference type="ChEBI" id="CHEBI:43474"/>
        <dbReference type="ChEBI" id="CHEBI:84139"/>
        <dbReference type="EC" id="3.1.3.25"/>
    </reaction>
</comment>
<comment type="similarity">
    <text evidence="4">Belongs to the inositol monophosphatase superfamily.</text>
</comment>
<dbReference type="PANTHER" id="PTHR20854:SF4">
    <property type="entry name" value="INOSITOL-1-MONOPHOSPHATASE-RELATED"/>
    <property type="match status" value="1"/>
</dbReference>
<dbReference type="CDD" id="cd01639">
    <property type="entry name" value="IMPase"/>
    <property type="match status" value="1"/>
</dbReference>
<feature type="binding site" evidence="3">
    <location>
        <position position="213"/>
    </location>
    <ligand>
        <name>Mg(2+)</name>
        <dbReference type="ChEBI" id="CHEBI:18420"/>
        <label>1</label>
        <note>catalytic</note>
    </ligand>
</feature>
<dbReference type="GO" id="GO:0046872">
    <property type="term" value="F:metal ion binding"/>
    <property type="evidence" value="ECO:0007669"/>
    <property type="project" value="UniProtKB-KW"/>
</dbReference>
<dbReference type="PRINTS" id="PR00377">
    <property type="entry name" value="IMPHPHTASES"/>
</dbReference>
<dbReference type="InterPro" id="IPR033942">
    <property type="entry name" value="IMPase"/>
</dbReference>
<evidence type="ECO:0000256" key="3">
    <source>
        <dbReference type="PIRSR" id="PIRSR600760-2"/>
    </source>
</evidence>
<feature type="binding site" evidence="3">
    <location>
        <position position="82"/>
    </location>
    <ligand>
        <name>Mg(2+)</name>
        <dbReference type="ChEBI" id="CHEBI:18420"/>
        <label>1</label>
        <note>catalytic</note>
    </ligand>
</feature>
<dbReference type="GO" id="GO:0008934">
    <property type="term" value="F:inositol monophosphate 1-phosphatase activity"/>
    <property type="evidence" value="ECO:0007669"/>
    <property type="project" value="InterPro"/>
</dbReference>
<feature type="binding site" evidence="3">
    <location>
        <position position="85"/>
    </location>
    <ligand>
        <name>Mg(2+)</name>
        <dbReference type="ChEBI" id="CHEBI:18420"/>
        <label>1</label>
        <note>catalytic</note>
    </ligand>
</feature>
<dbReference type="Pfam" id="PF00459">
    <property type="entry name" value="Inositol_P"/>
    <property type="match status" value="1"/>
</dbReference>
<dbReference type="EC" id="3.1.3.25" evidence="4"/>
<evidence type="ECO:0000256" key="2">
    <source>
        <dbReference type="ARBA" id="ARBA00001946"/>
    </source>
</evidence>
<dbReference type="InterPro" id="IPR000760">
    <property type="entry name" value="Inositol_monophosphatase-like"/>
</dbReference>
<name>A0A7Y9LD32_9ACTN</name>
<keyword evidence="3 4" id="KW-0460">Magnesium</keyword>
<dbReference type="GO" id="GO:0007165">
    <property type="term" value="P:signal transduction"/>
    <property type="evidence" value="ECO:0007669"/>
    <property type="project" value="TreeGrafter"/>
</dbReference>
<dbReference type="SUPFAM" id="SSF56655">
    <property type="entry name" value="Carbohydrate phosphatase"/>
    <property type="match status" value="1"/>
</dbReference>
<keyword evidence="4 5" id="KW-0378">Hydrolase</keyword>
<evidence type="ECO:0000256" key="1">
    <source>
        <dbReference type="ARBA" id="ARBA00001033"/>
    </source>
</evidence>
<keyword evidence="6" id="KW-1185">Reference proteome</keyword>
<evidence type="ECO:0000313" key="6">
    <source>
        <dbReference type="Proteomes" id="UP000569914"/>
    </source>
</evidence>
<dbReference type="Gene3D" id="3.30.540.10">
    <property type="entry name" value="Fructose-1,6-Bisphosphatase, subunit A, domain 1"/>
    <property type="match status" value="1"/>
</dbReference>
<keyword evidence="3 4" id="KW-0479">Metal-binding</keyword>
<dbReference type="RefSeq" id="WP_179751723.1">
    <property type="nucleotide sequence ID" value="NZ_JACCBU010000001.1"/>
</dbReference>
<gene>
    <name evidence="5" type="ORF">BKA15_002850</name>
</gene>
<dbReference type="Gene3D" id="3.40.190.80">
    <property type="match status" value="1"/>
</dbReference>
<dbReference type="PANTHER" id="PTHR20854">
    <property type="entry name" value="INOSITOL MONOPHOSPHATASE"/>
    <property type="match status" value="1"/>
</dbReference>
<evidence type="ECO:0000313" key="5">
    <source>
        <dbReference type="EMBL" id="NYE71521.1"/>
    </source>
</evidence>
<accession>A0A7Y9LD32</accession>
<dbReference type="AlphaFoldDB" id="A0A7Y9LD32"/>
<sequence length="261" mass="27324">MTKLARLHAIAEEAATIGGRLLRDRQVGRVTAKKDRDYASELDVAIERAVREHLAVATPEFGFLGEEEGNHGAADGPTWVLDPVDGTSNQVHGLPLCGVSLALLDEGRPVIGVIDLPFLGERFTARAGDGARLNDQPIKVSPALDLAEIMISIGDFATGPDVDEGNARRLAIMGRLAARVERIRMLGSAAIDLAWVAAGRLGANVLLSNKPWDVSAGVIIAREAGAVVVDADGSDHGLASSATIATSPELAGPLIELIKTP</sequence>
<organism evidence="5 6">
    <name type="scientific">Microlunatus parietis</name>
    <dbReference type="NCBI Taxonomy" id="682979"/>
    <lineage>
        <taxon>Bacteria</taxon>
        <taxon>Bacillati</taxon>
        <taxon>Actinomycetota</taxon>
        <taxon>Actinomycetes</taxon>
        <taxon>Propionibacteriales</taxon>
        <taxon>Propionibacteriaceae</taxon>
        <taxon>Microlunatus</taxon>
    </lineage>
</organism>